<proteinExistence type="predicted"/>
<protein>
    <submittedName>
        <fullName evidence="1">Uncharacterized protein</fullName>
    </submittedName>
</protein>
<comment type="caution">
    <text evidence="1">The sequence shown here is derived from an EMBL/GenBank/DDBJ whole genome shotgun (WGS) entry which is preliminary data.</text>
</comment>
<evidence type="ECO:0000313" key="1">
    <source>
        <dbReference type="EMBL" id="MFA9949645.1"/>
    </source>
</evidence>
<gene>
    <name evidence="1" type="ORF">ABCS64_04760</name>
</gene>
<accession>A0ABV4UDD0</accession>
<keyword evidence="2" id="KW-1185">Reference proteome</keyword>
<name>A0ABV4UDD0_9RHOO</name>
<organism evidence="1 2">
    <name type="scientific">Dentiradicibacter hellwigii</name>
    <dbReference type="NCBI Taxonomy" id="3149053"/>
    <lineage>
        <taxon>Bacteria</taxon>
        <taxon>Pseudomonadati</taxon>
        <taxon>Pseudomonadota</taxon>
        <taxon>Betaproteobacteria</taxon>
        <taxon>Rhodocyclales</taxon>
        <taxon>Rhodocyclaceae</taxon>
        <taxon>Dentiradicibacter</taxon>
    </lineage>
</organism>
<dbReference type="Proteomes" id="UP001574673">
    <property type="component" value="Unassembled WGS sequence"/>
</dbReference>
<dbReference type="RefSeq" id="WP_418890757.1">
    <property type="nucleotide sequence ID" value="NZ_JBEUWX010000002.1"/>
</dbReference>
<sequence>MKNAKALQRLISGDKAQHHCGKINANQHDRRLALAQTTGNEIAQAQRFFGGFTV</sequence>
<dbReference type="EMBL" id="JBEUWX010000002">
    <property type="protein sequence ID" value="MFA9949645.1"/>
    <property type="molecule type" value="Genomic_DNA"/>
</dbReference>
<reference evidence="2" key="1">
    <citation type="submission" date="2024-06" db="EMBL/GenBank/DDBJ databases">
        <title>Radixoralia hellwigii gen. nov., sp nov., isolated from a root canal in the human oral cavity.</title>
        <authorList>
            <person name="Bartsch S."/>
            <person name="Wittmer A."/>
            <person name="Schulz A.-K."/>
            <person name="Neumann-Schaal M."/>
            <person name="Wolf J."/>
            <person name="Gronow S."/>
            <person name="Tennert C."/>
            <person name="Haecker G."/>
            <person name="Cieplik F."/>
            <person name="Al-Ahmad A."/>
        </authorList>
    </citation>
    <scope>NUCLEOTIDE SEQUENCE [LARGE SCALE GENOMIC DNA]</scope>
    <source>
        <strain evidence="2">Wk13</strain>
    </source>
</reference>
<evidence type="ECO:0000313" key="2">
    <source>
        <dbReference type="Proteomes" id="UP001574673"/>
    </source>
</evidence>